<organism evidence="3 4">
    <name type="scientific">Pichia kluyveri</name>
    <name type="common">Yeast</name>
    <dbReference type="NCBI Taxonomy" id="36015"/>
    <lineage>
        <taxon>Eukaryota</taxon>
        <taxon>Fungi</taxon>
        <taxon>Dikarya</taxon>
        <taxon>Ascomycota</taxon>
        <taxon>Saccharomycotina</taxon>
        <taxon>Pichiomycetes</taxon>
        <taxon>Pichiales</taxon>
        <taxon>Pichiaceae</taxon>
        <taxon>Pichia</taxon>
    </lineage>
</organism>
<name>A0AAV5R2G8_PICKL</name>
<evidence type="ECO:0000313" key="3">
    <source>
        <dbReference type="EMBL" id="GMM45187.1"/>
    </source>
</evidence>
<protein>
    <submittedName>
        <fullName evidence="3">Uncharacterized protein</fullName>
    </submittedName>
</protein>
<feature type="region of interest" description="Disordered" evidence="1">
    <location>
        <begin position="463"/>
        <end position="497"/>
    </location>
</feature>
<sequence length="497" mass="57065">MILWTNIKFYGQLPFVNLSKRAKVIFLLRIVILLLTLILGSTLLGSKANHIPLYALNTKQSDLAQGLFTALKQLSDQSNNFMTTSELKLITNYIEDHIEDTPEQIRTGLNDWCYVKYYHPPFTFDSNDPDYINDLEINDQIDMQNKTMTCTGNKFGLFNYRQQLASIGFNIILSYAYSQVVDTTVDDATMRFTSDPNYSNYLDSTDNLANTSVNLLITTIAIQILLFISTFFYYGMRGNEMDDSNISLWIKNYMAVLTFSDLVLSIFSFAILVVQLSKIQSSVSSQLGSYGINMTFGKVFISISVTWLCFTIILFCLWAGPVWFSRSTNNKKIKNNQIPLPLNAYEFDYRYADESALNKDDDEEDEVDDEDVDYSEDYDLESDMYKNRNQTRTFEIPIFEDTKSTITSITNPLEHRHSLSETDVSVKQPIVKNITFLRSDQLFNKRKAPTALNIDLSQSEEFIPLTPIMPPGEEDGKFSNTTQRSPSIREERPEREI</sequence>
<feature type="transmembrane region" description="Helical" evidence="2">
    <location>
        <begin position="24"/>
        <end position="44"/>
    </location>
</feature>
<evidence type="ECO:0000313" key="4">
    <source>
        <dbReference type="Proteomes" id="UP001378960"/>
    </source>
</evidence>
<evidence type="ECO:0000256" key="2">
    <source>
        <dbReference type="SAM" id="Phobius"/>
    </source>
</evidence>
<reference evidence="3 4" key="1">
    <citation type="journal article" date="2023" name="Elife">
        <title>Identification of key yeast species and microbe-microbe interactions impacting larval growth of Drosophila in the wild.</title>
        <authorList>
            <person name="Mure A."/>
            <person name="Sugiura Y."/>
            <person name="Maeda R."/>
            <person name="Honda K."/>
            <person name="Sakurai N."/>
            <person name="Takahashi Y."/>
            <person name="Watada M."/>
            <person name="Katoh T."/>
            <person name="Gotoh A."/>
            <person name="Gotoh Y."/>
            <person name="Taniguchi I."/>
            <person name="Nakamura K."/>
            <person name="Hayashi T."/>
            <person name="Katayama T."/>
            <person name="Uemura T."/>
            <person name="Hattori Y."/>
        </authorList>
    </citation>
    <scope>NUCLEOTIDE SEQUENCE [LARGE SCALE GENOMIC DNA]</scope>
    <source>
        <strain evidence="3 4">PK-24</strain>
    </source>
</reference>
<dbReference type="Proteomes" id="UP001378960">
    <property type="component" value="Unassembled WGS sequence"/>
</dbReference>
<dbReference type="InterPro" id="IPR052413">
    <property type="entry name" value="SUR7_domain"/>
</dbReference>
<evidence type="ECO:0000256" key="1">
    <source>
        <dbReference type="SAM" id="MobiDB-lite"/>
    </source>
</evidence>
<dbReference type="PANTHER" id="PTHR28019">
    <property type="entry name" value="CELL MEMBRANE PROTEIN YLR413W-RELATED"/>
    <property type="match status" value="1"/>
</dbReference>
<dbReference type="AlphaFoldDB" id="A0AAV5R2G8"/>
<keyword evidence="2" id="KW-0812">Transmembrane</keyword>
<keyword evidence="2" id="KW-0472">Membrane</keyword>
<keyword evidence="2" id="KW-1133">Transmembrane helix</keyword>
<keyword evidence="4" id="KW-1185">Reference proteome</keyword>
<feature type="transmembrane region" description="Helical" evidence="2">
    <location>
        <begin position="215"/>
        <end position="234"/>
    </location>
</feature>
<gene>
    <name evidence="3" type="ORF">DAPK24_017620</name>
</gene>
<proteinExistence type="predicted"/>
<dbReference type="GO" id="GO:0031505">
    <property type="term" value="P:fungal-type cell wall organization"/>
    <property type="evidence" value="ECO:0007669"/>
    <property type="project" value="TreeGrafter"/>
</dbReference>
<feature type="compositionally biased region" description="Basic and acidic residues" evidence="1">
    <location>
        <begin position="487"/>
        <end position="497"/>
    </location>
</feature>
<feature type="transmembrane region" description="Helical" evidence="2">
    <location>
        <begin position="255"/>
        <end position="279"/>
    </location>
</feature>
<dbReference type="GO" id="GO:0005886">
    <property type="term" value="C:plasma membrane"/>
    <property type="evidence" value="ECO:0007669"/>
    <property type="project" value="TreeGrafter"/>
</dbReference>
<dbReference type="EMBL" id="BTGB01000002">
    <property type="protein sequence ID" value="GMM45187.1"/>
    <property type="molecule type" value="Genomic_DNA"/>
</dbReference>
<dbReference type="GO" id="GO:0051285">
    <property type="term" value="C:cell cortex of cell tip"/>
    <property type="evidence" value="ECO:0007669"/>
    <property type="project" value="TreeGrafter"/>
</dbReference>
<dbReference type="PANTHER" id="PTHR28019:SF6">
    <property type="entry name" value="PROTEIN ECM7"/>
    <property type="match status" value="1"/>
</dbReference>
<feature type="transmembrane region" description="Helical" evidence="2">
    <location>
        <begin position="299"/>
        <end position="324"/>
    </location>
</feature>
<comment type="caution">
    <text evidence="3">The sequence shown here is derived from an EMBL/GenBank/DDBJ whole genome shotgun (WGS) entry which is preliminary data.</text>
</comment>
<accession>A0AAV5R2G8</accession>